<reference evidence="1 2" key="1">
    <citation type="submission" date="2022-10" db="EMBL/GenBank/DDBJ databases">
        <title>Janthinobacterium sp. hw3 Genome sequencing.</title>
        <authorList>
            <person name="Park S."/>
        </authorList>
    </citation>
    <scope>NUCLEOTIDE SEQUENCE [LARGE SCALE GENOMIC DNA]</scope>
    <source>
        <strain evidence="2">hw3</strain>
    </source>
</reference>
<protein>
    <submittedName>
        <fullName evidence="1">Uncharacterized protein</fullName>
    </submittedName>
</protein>
<dbReference type="EMBL" id="JAQQXR010000001">
    <property type="protein sequence ID" value="MDC8757103.1"/>
    <property type="molecule type" value="Genomic_DNA"/>
</dbReference>
<sequence>MITALAPLASPIVPAAPPAKAYSGATNLVPLALGLSSDASVVATLGAGVTDLSLYTPQGLLDTLEQAGAAPPPFAIPDAGSDVAAIVQNALNQAVLGTAPDGSSVAAGIYTSSGVVASLESDTVATDWATILKDHPASAGIVVAASFAQGILSTLQTTA</sequence>
<gene>
    <name evidence="1" type="ORF">OIK44_05795</name>
</gene>
<keyword evidence="2" id="KW-1185">Reference proteome</keyword>
<dbReference type="RefSeq" id="WP_273669751.1">
    <property type="nucleotide sequence ID" value="NZ_JAQQXR010000001.1"/>
</dbReference>
<accession>A0ABT5JWI7</accession>
<evidence type="ECO:0000313" key="1">
    <source>
        <dbReference type="EMBL" id="MDC8757103.1"/>
    </source>
</evidence>
<proteinExistence type="predicted"/>
<dbReference type="Proteomes" id="UP001221208">
    <property type="component" value="Unassembled WGS sequence"/>
</dbReference>
<name>A0ABT5JWI7_9BURK</name>
<comment type="caution">
    <text evidence="1">The sequence shown here is derived from an EMBL/GenBank/DDBJ whole genome shotgun (WGS) entry which is preliminary data.</text>
</comment>
<organism evidence="1 2">
    <name type="scientific">Janthinobacterium fluminis</name>
    <dbReference type="NCBI Taxonomy" id="2987524"/>
    <lineage>
        <taxon>Bacteria</taxon>
        <taxon>Pseudomonadati</taxon>
        <taxon>Pseudomonadota</taxon>
        <taxon>Betaproteobacteria</taxon>
        <taxon>Burkholderiales</taxon>
        <taxon>Oxalobacteraceae</taxon>
        <taxon>Janthinobacterium</taxon>
    </lineage>
</organism>
<evidence type="ECO:0000313" key="2">
    <source>
        <dbReference type="Proteomes" id="UP001221208"/>
    </source>
</evidence>